<evidence type="ECO:0000256" key="3">
    <source>
        <dbReference type="ARBA" id="ARBA00022912"/>
    </source>
</evidence>
<dbReference type="Proteomes" id="UP001285921">
    <property type="component" value="Unassembled WGS sequence"/>
</dbReference>
<evidence type="ECO:0000256" key="4">
    <source>
        <dbReference type="ARBA" id="ARBA00051722"/>
    </source>
</evidence>
<evidence type="ECO:0000256" key="2">
    <source>
        <dbReference type="ARBA" id="ARBA00022801"/>
    </source>
</evidence>
<name>A0ABQ6NE71_9BACL</name>
<evidence type="ECO:0000313" key="6">
    <source>
        <dbReference type="EMBL" id="GMK43376.1"/>
    </source>
</evidence>
<dbReference type="InterPro" id="IPR016195">
    <property type="entry name" value="Pol/histidinol_Pase-like"/>
</dbReference>
<dbReference type="Pfam" id="PF19567">
    <property type="entry name" value="CpsB_CapC"/>
    <property type="match status" value="1"/>
</dbReference>
<comment type="catalytic activity">
    <reaction evidence="4 5">
        <text>O-phospho-L-tyrosyl-[protein] + H2O = L-tyrosyl-[protein] + phosphate</text>
        <dbReference type="Rhea" id="RHEA:10684"/>
        <dbReference type="Rhea" id="RHEA-COMP:10136"/>
        <dbReference type="Rhea" id="RHEA-COMP:20101"/>
        <dbReference type="ChEBI" id="CHEBI:15377"/>
        <dbReference type="ChEBI" id="CHEBI:43474"/>
        <dbReference type="ChEBI" id="CHEBI:46858"/>
        <dbReference type="ChEBI" id="CHEBI:61978"/>
        <dbReference type="EC" id="3.1.3.48"/>
    </reaction>
</comment>
<dbReference type="InterPro" id="IPR016667">
    <property type="entry name" value="Caps_polysacc_synth_CpsB/CapC"/>
</dbReference>
<dbReference type="PANTHER" id="PTHR39181:SF1">
    <property type="entry name" value="TYROSINE-PROTEIN PHOSPHATASE YWQE"/>
    <property type="match status" value="1"/>
</dbReference>
<dbReference type="SUPFAM" id="SSF89550">
    <property type="entry name" value="PHP domain-like"/>
    <property type="match status" value="1"/>
</dbReference>
<dbReference type="PANTHER" id="PTHR39181">
    <property type="entry name" value="TYROSINE-PROTEIN PHOSPHATASE YWQE"/>
    <property type="match status" value="1"/>
</dbReference>
<proteinExistence type="inferred from homology"/>
<evidence type="ECO:0000256" key="5">
    <source>
        <dbReference type="PIRNR" id="PIRNR016557"/>
    </source>
</evidence>
<gene>
    <name evidence="6" type="ORF">PghCCS26_05030</name>
</gene>
<organism evidence="6 7">
    <name type="scientific">Paenibacillus glycanilyticus</name>
    <dbReference type="NCBI Taxonomy" id="126569"/>
    <lineage>
        <taxon>Bacteria</taxon>
        <taxon>Bacillati</taxon>
        <taxon>Bacillota</taxon>
        <taxon>Bacilli</taxon>
        <taxon>Bacillales</taxon>
        <taxon>Paenibacillaceae</taxon>
        <taxon>Paenibacillus</taxon>
    </lineage>
</organism>
<evidence type="ECO:0000313" key="7">
    <source>
        <dbReference type="Proteomes" id="UP001285921"/>
    </source>
</evidence>
<keyword evidence="7" id="KW-1185">Reference proteome</keyword>
<sequence>MNGRAGGTGMIDIHTHILPGIDDGAADWEHSIQMARAAAAEGITGIIATPHHYDGKYSNDKETVIELVAELNSRLSELAIPLKIQTGQEIRIHSEFLSNWQSGKLLTMGESPYVLIEMPSSQIPKSMEQVVYELRLLGVRAVIAHPERNAEVVQNPDRLAELVELGAYAQVTTHSLLGGFGRGIEKSAWTLCRRGLIHLVSSDAHHLEWRSFKMKEAYERIESELGPVWRRYFERNAQAIWNARELSDQPNLVQQAAKSGGWGKIKSLFGK</sequence>
<protein>
    <recommendedName>
        <fullName evidence="5">Tyrosine-protein phosphatase</fullName>
        <ecNumber evidence="5">3.1.3.48</ecNumber>
    </recommendedName>
</protein>
<dbReference type="EMBL" id="BTCL01000002">
    <property type="protein sequence ID" value="GMK43376.1"/>
    <property type="molecule type" value="Genomic_DNA"/>
</dbReference>
<keyword evidence="3 5" id="KW-0904">Protein phosphatase</keyword>
<keyword evidence="2 5" id="KW-0378">Hydrolase</keyword>
<dbReference type="EC" id="3.1.3.48" evidence="5"/>
<accession>A0ABQ6NE71</accession>
<dbReference type="PIRSF" id="PIRSF016557">
    <property type="entry name" value="Caps_synth_CpsB"/>
    <property type="match status" value="1"/>
</dbReference>
<comment type="similarity">
    <text evidence="1 5">Belongs to the metallo-dependent hydrolases superfamily. CpsB/CapC family.</text>
</comment>
<dbReference type="Gene3D" id="3.20.20.140">
    <property type="entry name" value="Metal-dependent hydrolases"/>
    <property type="match status" value="1"/>
</dbReference>
<evidence type="ECO:0000256" key="1">
    <source>
        <dbReference type="ARBA" id="ARBA00005750"/>
    </source>
</evidence>
<reference evidence="6 7" key="1">
    <citation type="submission" date="2023-05" db="EMBL/GenBank/DDBJ databases">
        <title>Draft genome of Paenibacillus sp. CCS26.</title>
        <authorList>
            <person name="Akita H."/>
            <person name="Shinto Y."/>
            <person name="Kimura Z."/>
        </authorList>
    </citation>
    <scope>NUCLEOTIDE SEQUENCE [LARGE SCALE GENOMIC DNA]</scope>
    <source>
        <strain evidence="6 7">CCS26</strain>
    </source>
</reference>
<comment type="caution">
    <text evidence="6">The sequence shown here is derived from an EMBL/GenBank/DDBJ whole genome shotgun (WGS) entry which is preliminary data.</text>
</comment>